<feature type="region of interest" description="Disordered" evidence="1">
    <location>
        <begin position="1"/>
        <end position="39"/>
    </location>
</feature>
<reference evidence="2" key="1">
    <citation type="submission" date="2019-08" db="EMBL/GenBank/DDBJ databases">
        <authorList>
            <person name="Kucharzyk K."/>
            <person name="Murdoch R.W."/>
            <person name="Higgins S."/>
            <person name="Loffler F."/>
        </authorList>
    </citation>
    <scope>NUCLEOTIDE SEQUENCE</scope>
</reference>
<name>A0A644YI33_9ZZZZ</name>
<dbReference type="AlphaFoldDB" id="A0A644YI33"/>
<organism evidence="2">
    <name type="scientific">bioreactor metagenome</name>
    <dbReference type="NCBI Taxonomy" id="1076179"/>
    <lineage>
        <taxon>unclassified sequences</taxon>
        <taxon>metagenomes</taxon>
        <taxon>ecological metagenomes</taxon>
    </lineage>
</organism>
<sequence>MVGSSEDGVALLEGAHDHPSQGIDHHEPKETDDDVIEHR</sequence>
<evidence type="ECO:0000313" key="2">
    <source>
        <dbReference type="EMBL" id="MPM26143.1"/>
    </source>
</evidence>
<comment type="caution">
    <text evidence="2">The sequence shown here is derived from an EMBL/GenBank/DDBJ whole genome shotgun (WGS) entry which is preliminary data.</text>
</comment>
<gene>
    <name evidence="2" type="ORF">SDC9_72644</name>
</gene>
<evidence type="ECO:0000256" key="1">
    <source>
        <dbReference type="SAM" id="MobiDB-lite"/>
    </source>
</evidence>
<feature type="compositionally biased region" description="Basic and acidic residues" evidence="1">
    <location>
        <begin position="14"/>
        <end position="29"/>
    </location>
</feature>
<dbReference type="EMBL" id="VSSQ01004659">
    <property type="protein sequence ID" value="MPM26143.1"/>
    <property type="molecule type" value="Genomic_DNA"/>
</dbReference>
<protein>
    <submittedName>
        <fullName evidence="2">Uncharacterized protein</fullName>
    </submittedName>
</protein>
<feature type="compositionally biased region" description="Acidic residues" evidence="1">
    <location>
        <begin position="30"/>
        <end position="39"/>
    </location>
</feature>
<accession>A0A644YI33</accession>
<proteinExistence type="predicted"/>